<dbReference type="InterPro" id="IPR043136">
    <property type="entry name" value="B30.2/SPRY_sf"/>
</dbReference>
<evidence type="ECO:0000313" key="6">
    <source>
        <dbReference type="EMBL" id="CAB3258881.1"/>
    </source>
</evidence>
<dbReference type="Proteomes" id="UP000494106">
    <property type="component" value="Unassembled WGS sequence"/>
</dbReference>
<sequence length="262" mass="29159">MNESESYEIGEVIPDLVLETIFSYLGLRDLQNCSLVCKRWYEILSGENSVVWRSLCIQKLSQEVRQCNLLSTVPTYKSKLRAHLHAWNPRDCSHNIFVTLNDFVLHRYPVGQSSDACRAKIGFNHGKHAWEVIWRGPLGTVAVVGISTKEAPLQCSGYVGLLGSDTKGWGWNIVDNHLLHNGASLGRYPLLANFPKYKSGELIKVILDCEERSLAFERNGQFLGVAFRGLPREVKLYPTVSAVFGGTAVAMVYLGPPMDGCG</sequence>
<dbReference type="InterPro" id="IPR036047">
    <property type="entry name" value="F-box-like_dom_sf"/>
</dbReference>
<dbReference type="AlphaFoldDB" id="A0A8S1BG53"/>
<dbReference type="PROSITE" id="PS50188">
    <property type="entry name" value="B302_SPRY"/>
    <property type="match status" value="1"/>
</dbReference>
<dbReference type="Pfam" id="PF00622">
    <property type="entry name" value="SPRY"/>
    <property type="match status" value="1"/>
</dbReference>
<dbReference type="GO" id="GO:0060386">
    <property type="term" value="P:synapse assembly involved in innervation"/>
    <property type="evidence" value="ECO:0007669"/>
    <property type="project" value="TreeGrafter"/>
</dbReference>
<evidence type="ECO:0008006" key="8">
    <source>
        <dbReference type="Google" id="ProtNLM"/>
    </source>
</evidence>
<feature type="domain" description="B30.2/SPRY" evidence="5">
    <location>
        <begin position="65"/>
        <end position="258"/>
    </location>
</feature>
<keyword evidence="1" id="KW-0524">Neurogenesis</keyword>
<proteinExistence type="predicted"/>
<comment type="subcellular location">
    <subcellularLocation>
        <location evidence="3">Synapse</location>
    </subcellularLocation>
</comment>
<dbReference type="InterPro" id="IPR001810">
    <property type="entry name" value="F-box_dom"/>
</dbReference>
<dbReference type="InterPro" id="IPR013320">
    <property type="entry name" value="ConA-like_dom_sf"/>
</dbReference>
<dbReference type="EMBL" id="CADEBC010000602">
    <property type="protein sequence ID" value="CAB3258881.1"/>
    <property type="molecule type" value="Genomic_DNA"/>
</dbReference>
<name>A0A8S1BG53_ARCPL</name>
<reference evidence="6 7" key="1">
    <citation type="submission" date="2020-04" db="EMBL/GenBank/DDBJ databases">
        <authorList>
            <person name="Wallbank WR R."/>
            <person name="Pardo Diaz C."/>
            <person name="Kozak K."/>
            <person name="Martin S."/>
            <person name="Jiggins C."/>
            <person name="Moest M."/>
            <person name="Warren A I."/>
            <person name="Byers J.R.P. K."/>
            <person name="Montejo-Kovacevich G."/>
            <person name="Yen C E."/>
        </authorList>
    </citation>
    <scope>NUCLEOTIDE SEQUENCE [LARGE SCALE GENOMIC DNA]</scope>
</reference>
<comment type="caution">
    <text evidence="6">The sequence shown here is derived from an EMBL/GenBank/DDBJ whole genome shotgun (WGS) entry which is preliminary data.</text>
</comment>
<dbReference type="GO" id="GO:0043161">
    <property type="term" value="P:proteasome-mediated ubiquitin-dependent protein catabolic process"/>
    <property type="evidence" value="ECO:0007669"/>
    <property type="project" value="TreeGrafter"/>
</dbReference>
<dbReference type="SMART" id="SM00256">
    <property type="entry name" value="FBOX"/>
    <property type="match status" value="1"/>
</dbReference>
<gene>
    <name evidence="6" type="ORF">APLA_LOCUS16740</name>
</gene>
<dbReference type="SMART" id="SM00449">
    <property type="entry name" value="SPRY"/>
    <property type="match status" value="1"/>
</dbReference>
<dbReference type="SUPFAM" id="SSF49899">
    <property type="entry name" value="Concanavalin A-like lectins/glucanases"/>
    <property type="match status" value="1"/>
</dbReference>
<keyword evidence="2" id="KW-0770">Synapse</keyword>
<feature type="domain" description="F-box" evidence="4">
    <location>
        <begin position="13"/>
        <end position="55"/>
    </location>
</feature>
<dbReference type="Gene3D" id="2.60.120.920">
    <property type="match status" value="1"/>
</dbReference>
<dbReference type="GO" id="GO:0019005">
    <property type="term" value="C:SCF ubiquitin ligase complex"/>
    <property type="evidence" value="ECO:0007669"/>
    <property type="project" value="TreeGrafter"/>
</dbReference>
<dbReference type="Pfam" id="PF12937">
    <property type="entry name" value="F-box-like"/>
    <property type="match status" value="1"/>
</dbReference>
<evidence type="ECO:0000259" key="4">
    <source>
        <dbReference type="PROSITE" id="PS50181"/>
    </source>
</evidence>
<dbReference type="PANTHER" id="PTHR12245:SF7">
    <property type="entry name" value="F-BOX_SPRY DOMAIN-CONTAINING PROTEIN 1"/>
    <property type="match status" value="1"/>
</dbReference>
<evidence type="ECO:0000313" key="7">
    <source>
        <dbReference type="Proteomes" id="UP000494106"/>
    </source>
</evidence>
<dbReference type="Gene3D" id="1.20.1280.50">
    <property type="match status" value="1"/>
</dbReference>
<dbReference type="InterPro" id="IPR050672">
    <property type="entry name" value="FBXO45-Fsn/SPSB_families"/>
</dbReference>
<evidence type="ECO:0000256" key="1">
    <source>
        <dbReference type="ARBA" id="ARBA00022902"/>
    </source>
</evidence>
<evidence type="ECO:0000256" key="2">
    <source>
        <dbReference type="ARBA" id="ARBA00023018"/>
    </source>
</evidence>
<dbReference type="PROSITE" id="PS50181">
    <property type="entry name" value="FBOX"/>
    <property type="match status" value="1"/>
</dbReference>
<evidence type="ECO:0000259" key="5">
    <source>
        <dbReference type="PROSITE" id="PS50188"/>
    </source>
</evidence>
<evidence type="ECO:0000256" key="3">
    <source>
        <dbReference type="ARBA" id="ARBA00034103"/>
    </source>
</evidence>
<protein>
    <recommendedName>
        <fullName evidence="8">F-box/SPRY domain-containing protein 1</fullName>
    </recommendedName>
</protein>
<dbReference type="OrthoDB" id="5951542at2759"/>
<dbReference type="InterPro" id="IPR003877">
    <property type="entry name" value="SPRY_dom"/>
</dbReference>
<dbReference type="SUPFAM" id="SSF81383">
    <property type="entry name" value="F-box domain"/>
    <property type="match status" value="1"/>
</dbReference>
<keyword evidence="7" id="KW-1185">Reference proteome</keyword>
<dbReference type="InterPro" id="IPR001870">
    <property type="entry name" value="B30.2/SPRY"/>
</dbReference>
<accession>A0A8S1BG53</accession>
<dbReference type="GO" id="GO:0045202">
    <property type="term" value="C:synapse"/>
    <property type="evidence" value="ECO:0007669"/>
    <property type="project" value="UniProtKB-SubCell"/>
</dbReference>
<organism evidence="6 7">
    <name type="scientific">Arctia plantaginis</name>
    <name type="common">Wood tiger moth</name>
    <name type="synonym">Phalaena plantaginis</name>
    <dbReference type="NCBI Taxonomy" id="874455"/>
    <lineage>
        <taxon>Eukaryota</taxon>
        <taxon>Metazoa</taxon>
        <taxon>Ecdysozoa</taxon>
        <taxon>Arthropoda</taxon>
        <taxon>Hexapoda</taxon>
        <taxon>Insecta</taxon>
        <taxon>Pterygota</taxon>
        <taxon>Neoptera</taxon>
        <taxon>Endopterygota</taxon>
        <taxon>Lepidoptera</taxon>
        <taxon>Glossata</taxon>
        <taxon>Ditrysia</taxon>
        <taxon>Noctuoidea</taxon>
        <taxon>Erebidae</taxon>
        <taxon>Arctiinae</taxon>
        <taxon>Arctia</taxon>
    </lineage>
</organism>
<dbReference type="PANTHER" id="PTHR12245">
    <property type="entry name" value="SPRY DOMAIN CONTAINING SOCS BOX PROTEIN"/>
    <property type="match status" value="1"/>
</dbReference>